<evidence type="ECO:0000313" key="1">
    <source>
        <dbReference type="EMBL" id="AVH57869.1"/>
    </source>
</evidence>
<name>A0ABM6STI6_9ACTN</name>
<dbReference type="EMBL" id="CP026652">
    <property type="protein sequence ID" value="AVH57869.1"/>
    <property type="molecule type" value="Genomic_DNA"/>
</dbReference>
<keyword evidence="2" id="KW-1185">Reference proteome</keyword>
<sequence length="168" mass="17762">MADLSMPAAQISSLPVDEPLYGAAADRIRDQLAEPSDLAVAIRIAQLLLAEHEHVDPGDILALNHAHQVLRESLRILLRAIGAEAVDEQDAETYVAPSPSCTRCYGADAVRFVAQGGATAPCPVCGPSEVEPSGKNLPVAEQAAVRRSVDDQFPAVAAFLATERGEQQ</sequence>
<proteinExistence type="predicted"/>
<dbReference type="Proteomes" id="UP000238413">
    <property type="component" value="Chromosome"/>
</dbReference>
<accession>A0ABM6STI6</accession>
<organism evidence="1 2">
    <name type="scientific">Streptomyces dengpaensis</name>
    <dbReference type="NCBI Taxonomy" id="2049881"/>
    <lineage>
        <taxon>Bacteria</taxon>
        <taxon>Bacillati</taxon>
        <taxon>Actinomycetota</taxon>
        <taxon>Actinomycetes</taxon>
        <taxon>Kitasatosporales</taxon>
        <taxon>Streptomycetaceae</taxon>
        <taxon>Streptomyces</taxon>
    </lineage>
</organism>
<dbReference type="RefSeq" id="WP_099505349.1">
    <property type="nucleotide sequence ID" value="NZ_CP026652.1"/>
</dbReference>
<reference evidence="1 2" key="1">
    <citation type="submission" date="2018-02" db="EMBL/GenBank/DDBJ databases">
        <title>Complete genome sequence of Streptomyces dengpaensis, the producer of angucyclines.</title>
        <authorList>
            <person name="Yumei L."/>
        </authorList>
    </citation>
    <scope>NUCLEOTIDE SEQUENCE [LARGE SCALE GENOMIC DNA]</scope>
    <source>
        <strain evidence="1 2">XZHG99</strain>
    </source>
</reference>
<gene>
    <name evidence="1" type="ORF">C4B68_21240</name>
</gene>
<protein>
    <submittedName>
        <fullName evidence="1">Uncharacterized protein</fullName>
    </submittedName>
</protein>
<evidence type="ECO:0000313" key="2">
    <source>
        <dbReference type="Proteomes" id="UP000238413"/>
    </source>
</evidence>